<dbReference type="Proteomes" id="UP000481327">
    <property type="component" value="Unassembled WGS sequence"/>
</dbReference>
<dbReference type="GO" id="GO:0015628">
    <property type="term" value="P:protein secretion by the type II secretion system"/>
    <property type="evidence" value="ECO:0007669"/>
    <property type="project" value="InterPro"/>
</dbReference>
<protein>
    <recommendedName>
        <fullName evidence="12">Type II secretion system protein M</fullName>
    </recommendedName>
</protein>
<keyword evidence="9" id="KW-0472">Membrane</keyword>
<comment type="subcellular location">
    <subcellularLocation>
        <location evidence="1">Cell inner membrane</location>
        <topology evidence="1">Single-pass membrane protein</topology>
    </subcellularLocation>
</comment>
<evidence type="ECO:0000256" key="9">
    <source>
        <dbReference type="ARBA" id="ARBA00023136"/>
    </source>
</evidence>
<keyword evidence="3" id="KW-0813">Transport</keyword>
<dbReference type="GO" id="GO:0005886">
    <property type="term" value="C:plasma membrane"/>
    <property type="evidence" value="ECO:0007669"/>
    <property type="project" value="UniProtKB-SubCell"/>
</dbReference>
<dbReference type="RefSeq" id="WP_152576970.1">
    <property type="nucleotide sequence ID" value="NZ_WEFI01000001.1"/>
</dbReference>
<keyword evidence="8" id="KW-1133">Transmembrane helix</keyword>
<dbReference type="AlphaFoldDB" id="A0A7C9LFB5"/>
<evidence type="ECO:0000256" key="2">
    <source>
        <dbReference type="ARBA" id="ARBA00010637"/>
    </source>
</evidence>
<comment type="similarity">
    <text evidence="2">Belongs to the GSP M family.</text>
</comment>
<evidence type="ECO:0000256" key="3">
    <source>
        <dbReference type="ARBA" id="ARBA00022448"/>
    </source>
</evidence>
<name>A0A7C9LFB5_9SPHN</name>
<evidence type="ECO:0000313" key="10">
    <source>
        <dbReference type="EMBL" id="MQT16587.1"/>
    </source>
</evidence>
<accession>A0A7C9LFB5</accession>
<evidence type="ECO:0000256" key="1">
    <source>
        <dbReference type="ARBA" id="ARBA00004377"/>
    </source>
</evidence>
<reference evidence="10 11" key="1">
    <citation type="submission" date="2019-09" db="EMBL/GenBank/DDBJ databases">
        <title>Polymorphobacter sp. isolated from a lake in China.</title>
        <authorList>
            <person name="Liu Z."/>
        </authorList>
    </citation>
    <scope>NUCLEOTIDE SEQUENCE [LARGE SCALE GENOMIC DNA]</scope>
    <source>
        <strain evidence="10 11">D40P</strain>
    </source>
</reference>
<evidence type="ECO:0000256" key="7">
    <source>
        <dbReference type="ARBA" id="ARBA00022927"/>
    </source>
</evidence>
<evidence type="ECO:0000313" key="11">
    <source>
        <dbReference type="Proteomes" id="UP000481327"/>
    </source>
</evidence>
<dbReference type="InterPro" id="IPR023229">
    <property type="entry name" value="T2SS_M_periplasmic_sf"/>
</dbReference>
<dbReference type="SUPFAM" id="SSF103054">
    <property type="entry name" value="General secretion pathway protein M, EpsM"/>
    <property type="match status" value="1"/>
</dbReference>
<evidence type="ECO:0000256" key="8">
    <source>
        <dbReference type="ARBA" id="ARBA00022989"/>
    </source>
</evidence>
<dbReference type="OrthoDB" id="7432850at2"/>
<sequence length="160" mass="17085">MTKALTSWWHGRTRREQILLASALVLFGLVFGWLGVLRPLAPARAEAADRLAAAEADLGEIRALTPIIRAAEARARSAGDVPAIDTIRRRATDAGLVADTIADDGAGRVTLRIAAIKPAVLLRWIADIETRDQILVDSLTVTRNGDATVAADLAFRGAAR</sequence>
<keyword evidence="6" id="KW-0812">Transmembrane</keyword>
<dbReference type="GO" id="GO:0015627">
    <property type="term" value="C:type II protein secretion system complex"/>
    <property type="evidence" value="ECO:0007669"/>
    <property type="project" value="InterPro"/>
</dbReference>
<dbReference type="Pfam" id="PF04612">
    <property type="entry name" value="T2SSM"/>
    <property type="match status" value="1"/>
</dbReference>
<keyword evidence="7" id="KW-0653">Protein transport</keyword>
<evidence type="ECO:0000256" key="4">
    <source>
        <dbReference type="ARBA" id="ARBA00022475"/>
    </source>
</evidence>
<dbReference type="EMBL" id="WIOL01000001">
    <property type="protein sequence ID" value="MQT16587.1"/>
    <property type="molecule type" value="Genomic_DNA"/>
</dbReference>
<keyword evidence="11" id="KW-1185">Reference proteome</keyword>
<comment type="caution">
    <text evidence="10">The sequence shown here is derived from an EMBL/GenBank/DDBJ whole genome shotgun (WGS) entry which is preliminary data.</text>
</comment>
<evidence type="ECO:0000256" key="5">
    <source>
        <dbReference type="ARBA" id="ARBA00022519"/>
    </source>
</evidence>
<gene>
    <name evidence="10" type="ORF">F3168_04845</name>
</gene>
<dbReference type="Gene3D" id="3.30.1360.100">
    <property type="entry name" value="General secretion pathway protein M, EpsM"/>
    <property type="match status" value="1"/>
</dbReference>
<keyword evidence="5" id="KW-0997">Cell inner membrane</keyword>
<evidence type="ECO:0000256" key="6">
    <source>
        <dbReference type="ARBA" id="ARBA00022692"/>
    </source>
</evidence>
<dbReference type="InterPro" id="IPR007690">
    <property type="entry name" value="T2SS_GspM"/>
</dbReference>
<proteinExistence type="inferred from homology"/>
<keyword evidence="4" id="KW-1003">Cell membrane</keyword>
<evidence type="ECO:0008006" key="12">
    <source>
        <dbReference type="Google" id="ProtNLM"/>
    </source>
</evidence>
<organism evidence="10 11">
    <name type="scientific">Sandarakinorhabdus fusca</name>
    <dbReference type="NCBI Taxonomy" id="1439888"/>
    <lineage>
        <taxon>Bacteria</taxon>
        <taxon>Pseudomonadati</taxon>
        <taxon>Pseudomonadota</taxon>
        <taxon>Alphaproteobacteria</taxon>
        <taxon>Sphingomonadales</taxon>
        <taxon>Sphingosinicellaceae</taxon>
        <taxon>Sandarakinorhabdus</taxon>
    </lineage>
</organism>